<comment type="function">
    <text evidence="8">CIPK serine-threonine protein kinases interact with CBL proteins. Binding of a CBL protein to the regulatory NAF domain of CIPK protein lead to the activation of the kinase in a calcium-dependent manner.</text>
</comment>
<dbReference type="Pfam" id="PF00069">
    <property type="entry name" value="Pkinase"/>
    <property type="match status" value="1"/>
</dbReference>
<proteinExistence type="inferred from homology"/>
<evidence type="ECO:0000256" key="6">
    <source>
        <dbReference type="ARBA" id="ARBA00022777"/>
    </source>
</evidence>
<sequence length="230" mass="26361">MTDQIKREISIMKQVRHTNIVQLLEVMASKEKIYFVMEYVKGGTLCNKLIAKGKLREDLARKYFQQLVNAVDFCHCRGVYHRDLKPENILLDECGDLKVSDFGLSAVSEQLKEDGLLHTTCGSPAYVAPEVIMRKGYEATALAALKRIQRLLQRNQHCFNAFDIISLSRGFDLSGLFEEKEKFKDEIRFTSMQPASMIIAKLEEIAKNLRFNVRKIDCKVKLQGPNEGRK</sequence>
<feature type="domain" description="NAF" evidence="10">
    <location>
        <begin position="154"/>
        <end position="178"/>
    </location>
</feature>
<evidence type="ECO:0000256" key="8">
    <source>
        <dbReference type="ARBA" id="ARBA00058225"/>
    </source>
</evidence>
<evidence type="ECO:0000259" key="9">
    <source>
        <dbReference type="PROSITE" id="PS50011"/>
    </source>
</evidence>
<name>A0AA38F905_TAXCH</name>
<dbReference type="EMBL" id="JAHRHJ020001121">
    <property type="protein sequence ID" value="KAH9293456.1"/>
    <property type="molecule type" value="Genomic_DNA"/>
</dbReference>
<feature type="non-terminal residue" evidence="11">
    <location>
        <position position="230"/>
    </location>
</feature>
<dbReference type="InterPro" id="IPR018451">
    <property type="entry name" value="NAF/FISL_domain"/>
</dbReference>
<keyword evidence="12" id="KW-1185">Reference proteome</keyword>
<dbReference type="CDD" id="cd12195">
    <property type="entry name" value="CIPK_C"/>
    <property type="match status" value="1"/>
</dbReference>
<dbReference type="PROSITE" id="PS50816">
    <property type="entry name" value="NAF"/>
    <property type="match status" value="1"/>
</dbReference>
<dbReference type="InterPro" id="IPR011009">
    <property type="entry name" value="Kinase-like_dom_sf"/>
</dbReference>
<evidence type="ECO:0000256" key="5">
    <source>
        <dbReference type="ARBA" id="ARBA00022741"/>
    </source>
</evidence>
<evidence type="ECO:0000256" key="7">
    <source>
        <dbReference type="ARBA" id="ARBA00022840"/>
    </source>
</evidence>
<dbReference type="Pfam" id="PF03822">
    <property type="entry name" value="NAF"/>
    <property type="match status" value="1"/>
</dbReference>
<dbReference type="Proteomes" id="UP000824469">
    <property type="component" value="Unassembled WGS sequence"/>
</dbReference>
<feature type="domain" description="Protein kinase" evidence="9">
    <location>
        <begin position="1"/>
        <end position="230"/>
    </location>
</feature>
<protein>
    <recommendedName>
        <fullName evidence="2">non-specific serine/threonine protein kinase</fullName>
        <ecNumber evidence="2">2.7.11.1</ecNumber>
    </recommendedName>
</protein>
<organism evidence="11 12">
    <name type="scientific">Taxus chinensis</name>
    <name type="common">Chinese yew</name>
    <name type="synonym">Taxus wallichiana var. chinensis</name>
    <dbReference type="NCBI Taxonomy" id="29808"/>
    <lineage>
        <taxon>Eukaryota</taxon>
        <taxon>Viridiplantae</taxon>
        <taxon>Streptophyta</taxon>
        <taxon>Embryophyta</taxon>
        <taxon>Tracheophyta</taxon>
        <taxon>Spermatophyta</taxon>
        <taxon>Pinopsida</taxon>
        <taxon>Pinidae</taxon>
        <taxon>Conifers II</taxon>
        <taxon>Cupressales</taxon>
        <taxon>Taxaceae</taxon>
        <taxon>Taxus</taxon>
    </lineage>
</organism>
<keyword evidence="3" id="KW-0723">Serine/threonine-protein kinase</keyword>
<dbReference type="GO" id="GO:0007165">
    <property type="term" value="P:signal transduction"/>
    <property type="evidence" value="ECO:0007669"/>
    <property type="project" value="InterPro"/>
</dbReference>
<dbReference type="AlphaFoldDB" id="A0AA38F905"/>
<dbReference type="GO" id="GO:0004674">
    <property type="term" value="F:protein serine/threonine kinase activity"/>
    <property type="evidence" value="ECO:0007669"/>
    <property type="project" value="UniProtKB-KW"/>
</dbReference>
<dbReference type="Gene3D" id="1.10.510.10">
    <property type="entry name" value="Transferase(Phosphotransferase) domain 1"/>
    <property type="match status" value="1"/>
</dbReference>
<keyword evidence="6" id="KW-0418">Kinase</keyword>
<dbReference type="InterPro" id="IPR000719">
    <property type="entry name" value="Prot_kinase_dom"/>
</dbReference>
<dbReference type="PANTHER" id="PTHR43895:SF123">
    <property type="entry name" value="NON-SPECIFIC SERINE_THREONINE PROTEIN KINASE"/>
    <property type="match status" value="1"/>
</dbReference>
<dbReference type="PANTHER" id="PTHR43895">
    <property type="entry name" value="CALCIUM/CALMODULIN-DEPENDENT PROTEIN KINASE KINASE-RELATED"/>
    <property type="match status" value="1"/>
</dbReference>
<evidence type="ECO:0000313" key="11">
    <source>
        <dbReference type="EMBL" id="KAH9293456.1"/>
    </source>
</evidence>
<dbReference type="SMART" id="SM00220">
    <property type="entry name" value="S_TKc"/>
    <property type="match status" value="1"/>
</dbReference>
<dbReference type="InterPro" id="IPR004041">
    <property type="entry name" value="NAF_dom"/>
</dbReference>
<comment type="caution">
    <text evidence="11">The sequence shown here is derived from an EMBL/GenBank/DDBJ whole genome shotgun (WGS) entry which is preliminary data.</text>
</comment>
<keyword evidence="5" id="KW-0547">Nucleotide-binding</keyword>
<dbReference type="FunFam" id="1.10.510.10:FF:000571">
    <property type="entry name" value="Maternal embryonic leucine zipper kinase"/>
    <property type="match status" value="1"/>
</dbReference>
<keyword evidence="4" id="KW-0808">Transferase</keyword>
<evidence type="ECO:0000256" key="4">
    <source>
        <dbReference type="ARBA" id="ARBA00022679"/>
    </source>
</evidence>
<dbReference type="SUPFAM" id="SSF56112">
    <property type="entry name" value="Protein kinase-like (PK-like)"/>
    <property type="match status" value="1"/>
</dbReference>
<reference evidence="11 12" key="1">
    <citation type="journal article" date="2021" name="Nat. Plants">
        <title>The Taxus genome provides insights into paclitaxel biosynthesis.</title>
        <authorList>
            <person name="Xiong X."/>
            <person name="Gou J."/>
            <person name="Liao Q."/>
            <person name="Li Y."/>
            <person name="Zhou Q."/>
            <person name="Bi G."/>
            <person name="Li C."/>
            <person name="Du R."/>
            <person name="Wang X."/>
            <person name="Sun T."/>
            <person name="Guo L."/>
            <person name="Liang H."/>
            <person name="Lu P."/>
            <person name="Wu Y."/>
            <person name="Zhang Z."/>
            <person name="Ro D.K."/>
            <person name="Shang Y."/>
            <person name="Huang S."/>
            <person name="Yan J."/>
        </authorList>
    </citation>
    <scope>NUCLEOTIDE SEQUENCE [LARGE SCALE GENOMIC DNA]</scope>
    <source>
        <strain evidence="11">Ta-2019</strain>
    </source>
</reference>
<comment type="similarity">
    <text evidence="1">Belongs to the protein kinase superfamily. CAMK Ser/Thr protein kinase family. SNF1 subfamily.</text>
</comment>
<dbReference type="Gene3D" id="3.30.310.80">
    <property type="entry name" value="Kinase associated domain 1, KA1"/>
    <property type="match status" value="1"/>
</dbReference>
<evidence type="ECO:0000256" key="2">
    <source>
        <dbReference type="ARBA" id="ARBA00012513"/>
    </source>
</evidence>
<dbReference type="InterPro" id="IPR008271">
    <property type="entry name" value="Ser/Thr_kinase_AS"/>
</dbReference>
<evidence type="ECO:0000256" key="3">
    <source>
        <dbReference type="ARBA" id="ARBA00022527"/>
    </source>
</evidence>
<evidence type="ECO:0000256" key="1">
    <source>
        <dbReference type="ARBA" id="ARBA00006234"/>
    </source>
</evidence>
<dbReference type="PROSITE" id="PS00108">
    <property type="entry name" value="PROTEIN_KINASE_ST"/>
    <property type="match status" value="1"/>
</dbReference>
<keyword evidence="7" id="KW-0067">ATP-binding</keyword>
<dbReference type="OMA" id="VAFCHAP"/>
<dbReference type="EC" id="2.7.11.1" evidence="2"/>
<gene>
    <name evidence="11" type="ORF">KI387_041341</name>
</gene>
<evidence type="ECO:0000313" key="12">
    <source>
        <dbReference type="Proteomes" id="UP000824469"/>
    </source>
</evidence>
<accession>A0AA38F905</accession>
<dbReference type="GO" id="GO:0005524">
    <property type="term" value="F:ATP binding"/>
    <property type="evidence" value="ECO:0007669"/>
    <property type="project" value="UniProtKB-KW"/>
</dbReference>
<evidence type="ECO:0000259" key="10">
    <source>
        <dbReference type="PROSITE" id="PS50816"/>
    </source>
</evidence>
<dbReference type="PROSITE" id="PS50011">
    <property type="entry name" value="PROTEIN_KINASE_DOM"/>
    <property type="match status" value="1"/>
</dbReference>